<feature type="compositionally biased region" description="Pro residues" evidence="1">
    <location>
        <begin position="1"/>
        <end position="11"/>
    </location>
</feature>
<feature type="region of interest" description="Disordered" evidence="1">
    <location>
        <begin position="383"/>
        <end position="606"/>
    </location>
</feature>
<keyword evidence="3" id="KW-1185">Reference proteome</keyword>
<feature type="compositionally biased region" description="Acidic residues" evidence="1">
    <location>
        <begin position="526"/>
        <end position="541"/>
    </location>
</feature>
<feature type="region of interest" description="Disordered" evidence="1">
    <location>
        <begin position="1"/>
        <end position="42"/>
    </location>
</feature>
<feature type="region of interest" description="Disordered" evidence="1">
    <location>
        <begin position="85"/>
        <end position="132"/>
    </location>
</feature>
<feature type="region of interest" description="Disordered" evidence="1">
    <location>
        <begin position="176"/>
        <end position="277"/>
    </location>
</feature>
<feature type="compositionally biased region" description="Basic and acidic residues" evidence="1">
    <location>
        <begin position="497"/>
        <end position="523"/>
    </location>
</feature>
<name>A0A1X6PAZ2_PORUM</name>
<feature type="compositionally biased region" description="Low complexity" evidence="1">
    <location>
        <begin position="112"/>
        <end position="132"/>
    </location>
</feature>
<evidence type="ECO:0000256" key="1">
    <source>
        <dbReference type="SAM" id="MobiDB-lite"/>
    </source>
</evidence>
<gene>
    <name evidence="2" type="ORF">BU14_0125s0049</name>
</gene>
<sequence length="606" mass="62146">MASAPPPPPPPRGRRLSPAPPAFPPLARDLDPPRKQSTRTEVLKEASLLSTLMSEMMRRHAGQAATPIVNDSQMATLAWANPPGKRTRRLARHSQHGAPLDAASTRDDEALSPAVPAAPGVGGPTSSPPVAAVSHGAPAAVAAPDVAAKSVAKPVAPVRSWRIAAAAAAAAAVDVGSTPAVSAARVDTSVSTGRRLRDTRRTPTRSGTVVARRPPGTAAADTVDQGSHDSSGSEPDDDGDVDYAPSHPKRARSAAGDLPASRGSAKRTRRRWPKRPLNALAATLRSLTTTDCRFRSADVTGLLHVRWLGLARNRLRAPPVGLADLTNLDVLNVAEISIKTRGWSSFVANIVSVQHNPVSRVPGWSVSVTSRNGDGDPTVVGLSRELPAPPRLSAVPADANGGATDDAGAASHPVVDGGQEEDGTAANGGREEGTPSTETIYQKMEMVDVPMDEDDDEKGSGDAGDDDEEGSGDADVDDEEGSGDADDDDEEGSGDADDTKEGSGDADDKKEGSGDADDQKEGSDGLYEEDEDVTSMVDADEGAATANDPMQVDPGEDGVATGGGTIAGSANGVAEDDGKGGDDQDEWEGVDMDGGVDGGDTHRAAG</sequence>
<dbReference type="Proteomes" id="UP000218209">
    <property type="component" value="Unassembled WGS sequence"/>
</dbReference>
<dbReference type="AlphaFoldDB" id="A0A1X6PAZ2"/>
<evidence type="ECO:0000313" key="3">
    <source>
        <dbReference type="Proteomes" id="UP000218209"/>
    </source>
</evidence>
<reference evidence="2 3" key="1">
    <citation type="submission" date="2017-03" db="EMBL/GenBank/DDBJ databases">
        <title>WGS assembly of Porphyra umbilicalis.</title>
        <authorList>
            <person name="Brawley S.H."/>
            <person name="Blouin N.A."/>
            <person name="Ficko-Blean E."/>
            <person name="Wheeler G.L."/>
            <person name="Lohr M."/>
            <person name="Goodson H.V."/>
            <person name="Jenkins J.W."/>
            <person name="Blaby-Haas C.E."/>
            <person name="Helliwell K.E."/>
            <person name="Chan C."/>
            <person name="Marriage T."/>
            <person name="Bhattacharya D."/>
            <person name="Klein A.S."/>
            <person name="Badis Y."/>
            <person name="Brodie J."/>
            <person name="Cao Y."/>
            <person name="Collen J."/>
            <person name="Dittami S.M."/>
            <person name="Gachon C.M."/>
            <person name="Green B.R."/>
            <person name="Karpowicz S."/>
            <person name="Kim J.W."/>
            <person name="Kudahl U."/>
            <person name="Lin S."/>
            <person name="Michel G."/>
            <person name="Mittag M."/>
            <person name="Olson B.J."/>
            <person name="Pangilinan J."/>
            <person name="Peng Y."/>
            <person name="Qiu H."/>
            <person name="Shu S."/>
            <person name="Singer J.T."/>
            <person name="Smith A.G."/>
            <person name="Sprecher B.N."/>
            <person name="Wagner V."/>
            <person name="Wang W."/>
            <person name="Wang Z.-Y."/>
            <person name="Yan J."/>
            <person name="Yarish C."/>
            <person name="Zoeuner-Riek S."/>
            <person name="Zhuang Y."/>
            <person name="Zou Y."/>
            <person name="Lindquist E.A."/>
            <person name="Grimwood J."/>
            <person name="Barry K."/>
            <person name="Rokhsar D.S."/>
            <person name="Schmutz J."/>
            <person name="Stiller J.W."/>
            <person name="Grossman A.R."/>
            <person name="Prochnik S.E."/>
        </authorList>
    </citation>
    <scope>NUCLEOTIDE SEQUENCE [LARGE SCALE GENOMIC DNA]</scope>
    <source>
        <strain evidence="2">4086291</strain>
    </source>
</reference>
<proteinExistence type="predicted"/>
<feature type="compositionally biased region" description="Basic residues" evidence="1">
    <location>
        <begin position="85"/>
        <end position="95"/>
    </location>
</feature>
<organism evidence="2 3">
    <name type="scientific">Porphyra umbilicalis</name>
    <name type="common">Purple laver</name>
    <name type="synonym">Red alga</name>
    <dbReference type="NCBI Taxonomy" id="2786"/>
    <lineage>
        <taxon>Eukaryota</taxon>
        <taxon>Rhodophyta</taxon>
        <taxon>Bangiophyceae</taxon>
        <taxon>Bangiales</taxon>
        <taxon>Bangiaceae</taxon>
        <taxon>Porphyra</taxon>
    </lineage>
</organism>
<feature type="compositionally biased region" description="Basic residues" evidence="1">
    <location>
        <begin position="264"/>
        <end position="274"/>
    </location>
</feature>
<dbReference type="OrthoDB" id="676979at2759"/>
<dbReference type="EMBL" id="KV918822">
    <property type="protein sequence ID" value="OSX78061.1"/>
    <property type="molecule type" value="Genomic_DNA"/>
</dbReference>
<evidence type="ECO:0000313" key="2">
    <source>
        <dbReference type="EMBL" id="OSX78061.1"/>
    </source>
</evidence>
<feature type="compositionally biased region" description="Low complexity" evidence="1">
    <location>
        <begin position="397"/>
        <end position="410"/>
    </location>
</feature>
<protein>
    <submittedName>
        <fullName evidence="2">Uncharacterized protein</fullName>
    </submittedName>
</protein>
<accession>A0A1X6PAZ2</accession>
<feature type="compositionally biased region" description="Acidic residues" evidence="1">
    <location>
        <begin position="450"/>
        <end position="496"/>
    </location>
</feature>